<dbReference type="AlphaFoldDB" id="A0A2U8H347"/>
<dbReference type="Gene3D" id="1.10.3210.10">
    <property type="entry name" value="Hypothetical protein af1432"/>
    <property type="match status" value="1"/>
</dbReference>
<dbReference type="GO" id="GO:0016787">
    <property type="term" value="F:hydrolase activity"/>
    <property type="evidence" value="ECO:0007669"/>
    <property type="project" value="UniProtKB-KW"/>
</dbReference>
<dbReference type="SUPFAM" id="SSF109604">
    <property type="entry name" value="HD-domain/PDEase-like"/>
    <property type="match status" value="1"/>
</dbReference>
<dbReference type="CDD" id="cd00077">
    <property type="entry name" value="HDc"/>
    <property type="match status" value="1"/>
</dbReference>
<keyword evidence="2" id="KW-0378">Hydrolase</keyword>
<gene>
    <name evidence="2" type="ORF">CEW87_07190</name>
</gene>
<proteinExistence type="predicted"/>
<dbReference type="InterPro" id="IPR003607">
    <property type="entry name" value="HD/PDEase_dom"/>
</dbReference>
<sequence length="324" mass="35881">MSDHYFPVPSASEDLVVQKLPPAFRVCSIERYPHGDAGVLSRAALYHDAASLSVEWSDRHADNRIVAGALVSIRWRGRPTSIGGAVNIARLAVLERPMPSLNLFATVLPSWVRDRALLKRAAKLWEALPLPYRHLLNAIFWDDNRFHRFVMGPSSLNGHHNDREGNLRHSVEVAERALALAAGDPVVCEEALILAALLHDAGKADEYRLANRRLVLSDRGRLIGHRTTVIEWVAAACAKHNVDIPHDHRLALIHILSSAKGAPLWLGLREPQSLEAKLLSMADRASGEGELIRRHAPKSTGFGQYHRHLGMQPYVIVSGASEHL</sequence>
<organism evidence="2 3">
    <name type="scientific">Parazoarcus communis</name>
    <dbReference type="NCBI Taxonomy" id="41977"/>
    <lineage>
        <taxon>Bacteria</taxon>
        <taxon>Pseudomonadati</taxon>
        <taxon>Pseudomonadota</taxon>
        <taxon>Betaproteobacteria</taxon>
        <taxon>Rhodocyclales</taxon>
        <taxon>Zoogloeaceae</taxon>
        <taxon>Parazoarcus</taxon>
    </lineage>
</organism>
<dbReference type="InterPro" id="IPR006674">
    <property type="entry name" value="HD_domain"/>
</dbReference>
<dbReference type="SMART" id="SM00471">
    <property type="entry name" value="HDc"/>
    <property type="match status" value="1"/>
</dbReference>
<evidence type="ECO:0000313" key="3">
    <source>
        <dbReference type="Proteomes" id="UP000244902"/>
    </source>
</evidence>
<name>A0A2U8H347_9RHOO</name>
<feature type="domain" description="HD/PDEase" evidence="1">
    <location>
        <begin position="162"/>
        <end position="297"/>
    </location>
</feature>
<evidence type="ECO:0000259" key="1">
    <source>
        <dbReference type="SMART" id="SM00471"/>
    </source>
</evidence>
<accession>A0A2U8H347</accession>
<reference evidence="2 3" key="1">
    <citation type="submission" date="2017-06" db="EMBL/GenBank/DDBJ databases">
        <title>Azoarcus sp. TSNA42 complete genome sequence.</title>
        <authorList>
            <person name="Woo J.-H."/>
            <person name="Kim H.-S."/>
        </authorList>
    </citation>
    <scope>NUCLEOTIDE SEQUENCE [LARGE SCALE GENOMIC DNA]</scope>
    <source>
        <strain evidence="2 3">TSNA42</strain>
    </source>
</reference>
<dbReference type="Pfam" id="PF01966">
    <property type="entry name" value="HD"/>
    <property type="match status" value="1"/>
</dbReference>
<evidence type="ECO:0000313" key="2">
    <source>
        <dbReference type="EMBL" id="AWI79165.1"/>
    </source>
</evidence>
<protein>
    <submittedName>
        <fullName evidence="2">Metal-dependent phosphohydrolase</fullName>
    </submittedName>
</protein>
<dbReference type="EMBL" id="CP022188">
    <property type="protein sequence ID" value="AWI79165.1"/>
    <property type="molecule type" value="Genomic_DNA"/>
</dbReference>
<dbReference type="Proteomes" id="UP000244902">
    <property type="component" value="Chromosome"/>
</dbReference>
<dbReference type="RefSeq" id="WP_108972072.1">
    <property type="nucleotide sequence ID" value="NZ_CP022188.1"/>
</dbReference>
<dbReference type="OrthoDB" id="8526051at2"/>